<evidence type="ECO:0000313" key="2">
    <source>
        <dbReference type="EMBL" id="KAJ9677681.1"/>
    </source>
</evidence>
<proteinExistence type="predicted"/>
<comment type="caution">
    <text evidence="2">The sequence shown here is derived from an EMBL/GenBank/DDBJ whole genome shotgun (WGS) entry which is preliminary data.</text>
</comment>
<reference evidence="2 3" key="1">
    <citation type="journal article" date="2023" name="BMC Biotechnol.">
        <title>Vitis rotundifolia cv Carlos genome sequencing.</title>
        <authorList>
            <person name="Huff M."/>
            <person name="Hulse-Kemp A."/>
            <person name="Scheffler B."/>
            <person name="Youngblood R."/>
            <person name="Simpson S."/>
            <person name="Babiker E."/>
            <person name="Staton M."/>
        </authorList>
    </citation>
    <scope>NUCLEOTIDE SEQUENCE [LARGE SCALE GENOMIC DNA]</scope>
    <source>
        <tissue evidence="2">Leaf</tissue>
    </source>
</reference>
<organism evidence="2 3">
    <name type="scientific">Vitis rotundifolia</name>
    <name type="common">Muscadine grape</name>
    <dbReference type="NCBI Taxonomy" id="103349"/>
    <lineage>
        <taxon>Eukaryota</taxon>
        <taxon>Viridiplantae</taxon>
        <taxon>Streptophyta</taxon>
        <taxon>Embryophyta</taxon>
        <taxon>Tracheophyta</taxon>
        <taxon>Spermatophyta</taxon>
        <taxon>Magnoliopsida</taxon>
        <taxon>eudicotyledons</taxon>
        <taxon>Gunneridae</taxon>
        <taxon>Pentapetalae</taxon>
        <taxon>rosids</taxon>
        <taxon>Vitales</taxon>
        <taxon>Vitaceae</taxon>
        <taxon>Viteae</taxon>
        <taxon>Vitis</taxon>
    </lineage>
</organism>
<keyword evidence="1" id="KW-0812">Transmembrane</keyword>
<keyword evidence="1" id="KW-0472">Membrane</keyword>
<dbReference type="AlphaFoldDB" id="A0AA39DB61"/>
<feature type="transmembrane region" description="Helical" evidence="1">
    <location>
        <begin position="20"/>
        <end position="38"/>
    </location>
</feature>
<gene>
    <name evidence="2" type="ORF">PVL29_022580</name>
</gene>
<dbReference type="EMBL" id="JARBHA010000017">
    <property type="protein sequence ID" value="KAJ9677681.1"/>
    <property type="molecule type" value="Genomic_DNA"/>
</dbReference>
<evidence type="ECO:0000313" key="3">
    <source>
        <dbReference type="Proteomes" id="UP001168098"/>
    </source>
</evidence>
<name>A0AA39DB61_VITRO</name>
<evidence type="ECO:0000256" key="1">
    <source>
        <dbReference type="SAM" id="Phobius"/>
    </source>
</evidence>
<accession>A0AA39DB61</accession>
<sequence>MSMVEPNLEGFLNQKKQVKNHYFPLVGVLAAGIISFRQGNSHFQMLMRAHVDV</sequence>
<dbReference type="Proteomes" id="UP001168098">
    <property type="component" value="Unassembled WGS sequence"/>
</dbReference>
<keyword evidence="3" id="KW-1185">Reference proteome</keyword>
<keyword evidence="1" id="KW-1133">Transmembrane helix</keyword>
<protein>
    <submittedName>
        <fullName evidence="2">Uncharacterized protein</fullName>
    </submittedName>
</protein>